<dbReference type="RefSeq" id="WP_069696435.1">
    <property type="nucleotide sequence ID" value="NZ_CP043010.1"/>
</dbReference>
<keyword evidence="5" id="KW-1185">Reference proteome</keyword>
<evidence type="ECO:0000259" key="3">
    <source>
        <dbReference type="Pfam" id="PF22725"/>
    </source>
</evidence>
<dbReference type="Pfam" id="PF22725">
    <property type="entry name" value="GFO_IDH_MocA_C3"/>
    <property type="match status" value="1"/>
</dbReference>
<evidence type="ECO:0000259" key="2">
    <source>
        <dbReference type="Pfam" id="PF01408"/>
    </source>
</evidence>
<name>A0AAX3EN58_PAEUR</name>
<dbReference type="PANTHER" id="PTHR43708">
    <property type="entry name" value="CONSERVED EXPRESSED OXIDOREDUCTASE (EUROFUNG)"/>
    <property type="match status" value="1"/>
</dbReference>
<evidence type="ECO:0000313" key="5">
    <source>
        <dbReference type="Proteomes" id="UP001163293"/>
    </source>
</evidence>
<protein>
    <submittedName>
        <fullName evidence="4">Gfo/Idh/MocA family oxidoreductase</fullName>
    </submittedName>
</protein>
<dbReference type="InterPro" id="IPR051317">
    <property type="entry name" value="Gfo/Idh/MocA_oxidoreduct"/>
</dbReference>
<dbReference type="InterPro" id="IPR036291">
    <property type="entry name" value="NAD(P)-bd_dom_sf"/>
</dbReference>
<evidence type="ECO:0000313" key="4">
    <source>
        <dbReference type="EMBL" id="UYV99385.1"/>
    </source>
</evidence>
<keyword evidence="1" id="KW-0520">NAD</keyword>
<dbReference type="GO" id="GO:0000166">
    <property type="term" value="F:nucleotide binding"/>
    <property type="evidence" value="ECO:0007669"/>
    <property type="project" value="InterPro"/>
</dbReference>
<feature type="domain" description="GFO/IDH/MocA-like oxidoreductase" evidence="3">
    <location>
        <begin position="131"/>
        <end position="255"/>
    </location>
</feature>
<organism evidence="4 5">
    <name type="scientific">Paenarthrobacter ureafaciens</name>
    <dbReference type="NCBI Taxonomy" id="37931"/>
    <lineage>
        <taxon>Bacteria</taxon>
        <taxon>Bacillati</taxon>
        <taxon>Actinomycetota</taxon>
        <taxon>Actinomycetes</taxon>
        <taxon>Micrococcales</taxon>
        <taxon>Micrococcaceae</taxon>
        <taxon>Paenarthrobacter</taxon>
    </lineage>
</organism>
<dbReference type="InterPro" id="IPR000683">
    <property type="entry name" value="Gfo/Idh/MocA-like_OxRdtase_N"/>
</dbReference>
<dbReference type="Pfam" id="PF01408">
    <property type="entry name" value="GFO_IDH_MocA"/>
    <property type="match status" value="1"/>
</dbReference>
<gene>
    <name evidence="4" type="ORF">NL394_09390</name>
</gene>
<dbReference type="SUPFAM" id="SSF55347">
    <property type="entry name" value="Glyceraldehyde-3-phosphate dehydrogenase-like, C-terminal domain"/>
    <property type="match status" value="1"/>
</dbReference>
<dbReference type="AlphaFoldDB" id="A0AAX3EN58"/>
<reference evidence="4" key="1">
    <citation type="submission" date="2022-07" db="EMBL/GenBank/DDBJ databases">
        <authorList>
            <person name="Wu T."/>
        </authorList>
    </citation>
    <scope>NUCLEOTIDE SEQUENCE</scope>
    <source>
        <strain evidence="4">SD-1</strain>
    </source>
</reference>
<dbReference type="Gene3D" id="3.40.50.720">
    <property type="entry name" value="NAD(P)-binding Rossmann-like Domain"/>
    <property type="match status" value="1"/>
</dbReference>
<dbReference type="Gene3D" id="3.30.360.10">
    <property type="entry name" value="Dihydrodipicolinate Reductase, domain 2"/>
    <property type="match status" value="1"/>
</dbReference>
<feature type="domain" description="Gfo/Idh/MocA-like oxidoreductase N-terminal" evidence="2">
    <location>
        <begin position="5"/>
        <end position="122"/>
    </location>
</feature>
<dbReference type="EMBL" id="CP101185">
    <property type="protein sequence ID" value="UYV99385.1"/>
    <property type="molecule type" value="Genomic_DNA"/>
</dbReference>
<proteinExistence type="predicted"/>
<dbReference type="Proteomes" id="UP001163293">
    <property type="component" value="Chromosome"/>
</dbReference>
<accession>A0AAX3EN58</accession>
<dbReference type="PANTHER" id="PTHR43708:SF8">
    <property type="entry name" value="OXIDOREDUCTASE"/>
    <property type="match status" value="1"/>
</dbReference>
<evidence type="ECO:0000256" key="1">
    <source>
        <dbReference type="ARBA" id="ARBA00023027"/>
    </source>
</evidence>
<dbReference type="InterPro" id="IPR055170">
    <property type="entry name" value="GFO_IDH_MocA-like_dom"/>
</dbReference>
<dbReference type="SUPFAM" id="SSF51735">
    <property type="entry name" value="NAD(P)-binding Rossmann-fold domains"/>
    <property type="match status" value="1"/>
</dbReference>
<sequence>MPALKWGLIGASDIAATRVIDAIRSSGGRIEGVVSGSAGRAEEFAAAHGLPCATTDLDTFLGWDIDAVYVSSTNDQHFEQACRALRAGKHVLCEKPLALTAEEAETMVNLADDLGLVLAANHHLPGSPLHAKVRELVADGAIGTVLSAKVAHAVLLPRRLRGWRLGQSKPGSGVILDITCHDASVLNPLLGNPVAVTAVAVQQAEWNAGGQADAAMTVIRYEQNGKPPVLAQTHDSFTVGYAETSLEVHGTEGTINVIDAMTQDTKGQVLLTTRNGTRDVDVDCSDDLYVIALRAFTAAVDGTGTPTADGRDGLLALKVALAAEKSATTGRTVRINK</sequence>